<keyword evidence="1" id="KW-0805">Transcription regulation</keyword>
<dbReference type="InterPro" id="IPR035418">
    <property type="entry name" value="AraC-bd_2"/>
</dbReference>
<evidence type="ECO:0000256" key="4">
    <source>
        <dbReference type="SAM" id="MobiDB-lite"/>
    </source>
</evidence>
<dbReference type="PRINTS" id="PR00032">
    <property type="entry name" value="HTHARAC"/>
</dbReference>
<feature type="domain" description="HTH araC/xylS-type" evidence="5">
    <location>
        <begin position="204"/>
        <end position="302"/>
    </location>
</feature>
<dbReference type="Proteomes" id="UP000274843">
    <property type="component" value="Unassembled WGS sequence"/>
</dbReference>
<proteinExistence type="predicted"/>
<dbReference type="GeneID" id="301848062"/>
<dbReference type="SMART" id="SM00342">
    <property type="entry name" value="HTH_ARAC"/>
    <property type="match status" value="1"/>
</dbReference>
<dbReference type="AlphaFoldDB" id="A0A3N2H8E0"/>
<name>A0A3N2H8E0_9PSEU</name>
<sequence>MADFHDLTAVPAAQREAGLEELVAETHVDMAVRLGRPAESFRASIRRRRIDDVVLVETACDPCSGRRGPRRAARTGRPYLGVMVVRRGRETVALGDTTADLRPGDVVVWRSDRPARFEVHAPQRKQTLIIPVAALADVPGGHRLFRTVVLDGSAPAVRLFTGYLGVLSRTLDRLGPAELVTARSAALDLFAAAAQHDSGPAPLALMEAWIERHLASGEVTPAAIAAAHGMSVRSVYRVFAEAGTTVAAFVRERRLARARRDLATGADPIADIALRWGFADASHFTRAFRARYGCTPRDLRAGAGTNGPVAGRQMQAAGAVSGSG</sequence>
<keyword evidence="7" id="KW-1185">Reference proteome</keyword>
<evidence type="ECO:0000256" key="3">
    <source>
        <dbReference type="ARBA" id="ARBA00023163"/>
    </source>
</evidence>
<dbReference type="InterPro" id="IPR050204">
    <property type="entry name" value="AraC_XylS_family_regulators"/>
</dbReference>
<dbReference type="PANTHER" id="PTHR46796">
    <property type="entry name" value="HTH-TYPE TRANSCRIPTIONAL ACTIVATOR RHAS-RELATED"/>
    <property type="match status" value="1"/>
</dbReference>
<keyword evidence="3" id="KW-0804">Transcription</keyword>
<accession>A0A3N2H8E0</accession>
<protein>
    <submittedName>
        <fullName evidence="6">AraC family transcriptional regulator</fullName>
    </submittedName>
</protein>
<dbReference type="PANTHER" id="PTHR46796:SF6">
    <property type="entry name" value="ARAC SUBFAMILY"/>
    <property type="match status" value="1"/>
</dbReference>
<organism evidence="6 7">
    <name type="scientific">Amycolatopsis thermoflava</name>
    <dbReference type="NCBI Taxonomy" id="84480"/>
    <lineage>
        <taxon>Bacteria</taxon>
        <taxon>Bacillati</taxon>
        <taxon>Actinomycetota</taxon>
        <taxon>Actinomycetes</taxon>
        <taxon>Pseudonocardiales</taxon>
        <taxon>Pseudonocardiaceae</taxon>
        <taxon>Amycolatopsis</taxon>
        <taxon>Amycolatopsis methanolica group</taxon>
    </lineage>
</organism>
<evidence type="ECO:0000313" key="6">
    <source>
        <dbReference type="EMBL" id="ROS44375.1"/>
    </source>
</evidence>
<dbReference type="PROSITE" id="PS01124">
    <property type="entry name" value="HTH_ARAC_FAMILY_2"/>
    <property type="match status" value="1"/>
</dbReference>
<gene>
    <name evidence="6" type="ORF">EDD35_6816</name>
</gene>
<keyword evidence="2" id="KW-0238">DNA-binding</keyword>
<dbReference type="EMBL" id="RKHY01000001">
    <property type="protein sequence ID" value="ROS44375.1"/>
    <property type="molecule type" value="Genomic_DNA"/>
</dbReference>
<dbReference type="Pfam" id="PF12833">
    <property type="entry name" value="HTH_18"/>
    <property type="match status" value="1"/>
</dbReference>
<evidence type="ECO:0000259" key="5">
    <source>
        <dbReference type="PROSITE" id="PS01124"/>
    </source>
</evidence>
<evidence type="ECO:0000256" key="1">
    <source>
        <dbReference type="ARBA" id="ARBA00023015"/>
    </source>
</evidence>
<dbReference type="InterPro" id="IPR009057">
    <property type="entry name" value="Homeodomain-like_sf"/>
</dbReference>
<dbReference type="GO" id="GO:0003700">
    <property type="term" value="F:DNA-binding transcription factor activity"/>
    <property type="evidence" value="ECO:0007669"/>
    <property type="project" value="InterPro"/>
</dbReference>
<dbReference type="RefSeq" id="WP_123686357.1">
    <property type="nucleotide sequence ID" value="NZ_RKHY01000001.1"/>
</dbReference>
<comment type="caution">
    <text evidence="6">The sequence shown here is derived from an EMBL/GenBank/DDBJ whole genome shotgun (WGS) entry which is preliminary data.</text>
</comment>
<evidence type="ECO:0000313" key="7">
    <source>
        <dbReference type="Proteomes" id="UP000274843"/>
    </source>
</evidence>
<reference evidence="6 7" key="1">
    <citation type="submission" date="2018-11" db="EMBL/GenBank/DDBJ databases">
        <title>Sequencing the genomes of 1000 actinobacteria strains.</title>
        <authorList>
            <person name="Klenk H.-P."/>
        </authorList>
    </citation>
    <scope>NUCLEOTIDE SEQUENCE [LARGE SCALE GENOMIC DNA]</scope>
    <source>
        <strain evidence="6 7">DSM 44348</strain>
    </source>
</reference>
<feature type="region of interest" description="Disordered" evidence="4">
    <location>
        <begin position="303"/>
        <end position="324"/>
    </location>
</feature>
<dbReference type="SUPFAM" id="SSF46689">
    <property type="entry name" value="Homeodomain-like"/>
    <property type="match status" value="1"/>
</dbReference>
<dbReference type="InterPro" id="IPR018060">
    <property type="entry name" value="HTH_AraC"/>
</dbReference>
<dbReference type="Pfam" id="PF14525">
    <property type="entry name" value="AraC_binding_2"/>
    <property type="match status" value="1"/>
</dbReference>
<evidence type="ECO:0000256" key="2">
    <source>
        <dbReference type="ARBA" id="ARBA00023125"/>
    </source>
</evidence>
<dbReference type="GO" id="GO:0043565">
    <property type="term" value="F:sequence-specific DNA binding"/>
    <property type="evidence" value="ECO:0007669"/>
    <property type="project" value="InterPro"/>
</dbReference>
<dbReference type="PROSITE" id="PS00041">
    <property type="entry name" value="HTH_ARAC_FAMILY_1"/>
    <property type="match status" value="1"/>
</dbReference>
<dbReference type="Gene3D" id="1.10.10.60">
    <property type="entry name" value="Homeodomain-like"/>
    <property type="match status" value="1"/>
</dbReference>
<dbReference type="InterPro" id="IPR020449">
    <property type="entry name" value="Tscrpt_reg_AraC-type_HTH"/>
</dbReference>
<dbReference type="InterPro" id="IPR018062">
    <property type="entry name" value="HTH_AraC-typ_CS"/>
</dbReference>